<keyword evidence="1" id="KW-0812">Transmembrane</keyword>
<dbReference type="RefSeq" id="WP_415866263.1">
    <property type="nucleotide sequence ID" value="NZ_CP134537.1"/>
</dbReference>
<keyword evidence="1" id="KW-0472">Membrane</keyword>
<dbReference type="SUPFAM" id="SSF46565">
    <property type="entry name" value="Chaperone J-domain"/>
    <property type="match status" value="1"/>
</dbReference>
<accession>A0ABY9XVL5</accession>
<evidence type="ECO:0000313" key="3">
    <source>
        <dbReference type="Proteomes" id="UP001302806"/>
    </source>
</evidence>
<feature type="transmembrane region" description="Helical" evidence="1">
    <location>
        <begin position="28"/>
        <end position="47"/>
    </location>
</feature>
<dbReference type="EMBL" id="CP134537">
    <property type="protein sequence ID" value="WNH09900.1"/>
    <property type="molecule type" value="Genomic_DNA"/>
</dbReference>
<name>A0ABY9XVL5_9FLAO</name>
<keyword evidence="1" id="KW-1133">Transmembrane helix</keyword>
<protein>
    <recommendedName>
        <fullName evidence="4">J domain-containing protein</fullName>
    </recommendedName>
</protein>
<proteinExistence type="predicted"/>
<evidence type="ECO:0000256" key="1">
    <source>
        <dbReference type="SAM" id="Phobius"/>
    </source>
</evidence>
<organism evidence="2 3">
    <name type="scientific">Thalassobellus suaedae</name>
    <dbReference type="NCBI Taxonomy" id="3074124"/>
    <lineage>
        <taxon>Bacteria</taxon>
        <taxon>Pseudomonadati</taxon>
        <taxon>Bacteroidota</taxon>
        <taxon>Flavobacteriia</taxon>
        <taxon>Flavobacteriales</taxon>
        <taxon>Flavobacteriaceae</taxon>
        <taxon>Thalassobellus</taxon>
    </lineage>
</organism>
<gene>
    <name evidence="2" type="ORF">RHP51_04125</name>
</gene>
<dbReference type="Proteomes" id="UP001302806">
    <property type="component" value="Chromosome"/>
</dbReference>
<dbReference type="InterPro" id="IPR036869">
    <property type="entry name" value="J_dom_sf"/>
</dbReference>
<sequence>MKYLIIQSDNVESINEGLFAYTLFQSSIWFWIAWIECVLLIILIIKLKKRHKKLQFSVLSKSELKHSQKTTVDMENVMNSINGARGLYKDLSKQCHPDKFINTEYQETSAEIFKELSRHKRNYNKLSELRERAIIELNINI</sequence>
<evidence type="ECO:0000313" key="2">
    <source>
        <dbReference type="EMBL" id="WNH09900.1"/>
    </source>
</evidence>
<evidence type="ECO:0008006" key="4">
    <source>
        <dbReference type="Google" id="ProtNLM"/>
    </source>
</evidence>
<reference evidence="2 3" key="1">
    <citation type="submission" date="2023-09" db="EMBL/GenBank/DDBJ databases">
        <title>Thalassobella suaedae gen. nov., sp. nov., a marine bacterium of the family Flavobacteriaceae isolated from a halophyte Suaeda japonica.</title>
        <authorList>
            <person name="Lee S.Y."/>
            <person name="Hwang C.Y."/>
        </authorList>
    </citation>
    <scope>NUCLEOTIDE SEQUENCE [LARGE SCALE GENOMIC DNA]</scope>
    <source>
        <strain evidence="2 3">HL-DH14</strain>
    </source>
</reference>